<evidence type="ECO:0000313" key="4">
    <source>
        <dbReference type="Proteomes" id="UP000031366"/>
    </source>
</evidence>
<protein>
    <submittedName>
        <fullName evidence="3">Putative peptidoglycan binding domain protein</fullName>
    </submittedName>
</protein>
<evidence type="ECO:0000259" key="2">
    <source>
        <dbReference type="Pfam" id="PF08924"/>
    </source>
</evidence>
<dbReference type="InterPro" id="IPR036365">
    <property type="entry name" value="PGBD-like_sf"/>
</dbReference>
<feature type="domain" description="Peptidoglycan binding-like" evidence="1">
    <location>
        <begin position="217"/>
        <end position="270"/>
    </location>
</feature>
<dbReference type="Proteomes" id="UP000031366">
    <property type="component" value="Unassembled WGS sequence"/>
</dbReference>
<dbReference type="EMBL" id="AYSO01000020">
    <property type="protein sequence ID" value="KIE44398.1"/>
    <property type="molecule type" value="Genomic_DNA"/>
</dbReference>
<reference evidence="3 4" key="1">
    <citation type="journal article" date="2015" name="Infect. Genet. Evol.">
        <title>Genomic sequences of six botulinum neurotoxin-producing strains representing three clostridial species illustrate the mobility and diversity of botulinum neurotoxin genes.</title>
        <authorList>
            <person name="Smith T.J."/>
            <person name="Hill K.K."/>
            <person name="Xie G."/>
            <person name="Foley B.T."/>
            <person name="Williamson C.H."/>
            <person name="Foster J.T."/>
            <person name="Johnson S.L."/>
            <person name="Chertkov O."/>
            <person name="Teshima H."/>
            <person name="Gibbons H.S."/>
            <person name="Johnsky L.A."/>
            <person name="Karavis M.A."/>
            <person name="Smith L.A."/>
        </authorList>
    </citation>
    <scope>NUCLEOTIDE SEQUENCE [LARGE SCALE GENOMIC DNA]</scope>
    <source>
        <strain evidence="3 4">CDC 2741</strain>
    </source>
</reference>
<feature type="domain" description="Peptidoglycan binding-like" evidence="1">
    <location>
        <begin position="80"/>
        <end position="135"/>
    </location>
</feature>
<dbReference type="SUPFAM" id="SSF51445">
    <property type="entry name" value="(Trans)glycosidases"/>
    <property type="match status" value="1"/>
</dbReference>
<dbReference type="CDD" id="cd06418">
    <property type="entry name" value="GH25_BacA-like"/>
    <property type="match status" value="1"/>
</dbReference>
<dbReference type="InterPro" id="IPR015020">
    <property type="entry name" value="Rv2525c-like_Glyco_Hydro-like"/>
</dbReference>
<dbReference type="Pfam" id="PF08924">
    <property type="entry name" value="Rv2525c_GlyHyd-like"/>
    <property type="match status" value="1"/>
</dbReference>
<dbReference type="InterPro" id="IPR036366">
    <property type="entry name" value="PGBDSf"/>
</dbReference>
<evidence type="ECO:0000259" key="1">
    <source>
        <dbReference type="Pfam" id="PF01471"/>
    </source>
</evidence>
<keyword evidence="4" id="KW-1185">Reference proteome</keyword>
<comment type="caution">
    <text evidence="3">The sequence shown here is derived from an EMBL/GenBank/DDBJ whole genome shotgun (WGS) entry which is preliminary data.</text>
</comment>
<dbReference type="OrthoDB" id="1795295at2"/>
<name>A0A0C1TYJ3_9CLOT</name>
<dbReference type="InterPro" id="IPR002477">
    <property type="entry name" value="Peptidoglycan-bd-like"/>
</dbReference>
<dbReference type="InterPro" id="IPR017853">
    <property type="entry name" value="GH"/>
</dbReference>
<feature type="domain" description="Rv2525c-like glycoside hydrolase-like" evidence="2">
    <location>
        <begin position="297"/>
        <end position="474"/>
    </location>
</feature>
<organism evidence="3 4">
    <name type="scientific">Clostridium argentinense CDC 2741</name>
    <dbReference type="NCBI Taxonomy" id="1418104"/>
    <lineage>
        <taxon>Bacteria</taxon>
        <taxon>Bacillati</taxon>
        <taxon>Bacillota</taxon>
        <taxon>Clostridia</taxon>
        <taxon>Eubacteriales</taxon>
        <taxon>Clostridiaceae</taxon>
        <taxon>Clostridium</taxon>
    </lineage>
</organism>
<dbReference type="Gene3D" id="1.10.101.10">
    <property type="entry name" value="PGBD-like superfamily/PGBD"/>
    <property type="match status" value="2"/>
</dbReference>
<dbReference type="Pfam" id="PF01471">
    <property type="entry name" value="PG_binding_1"/>
    <property type="match status" value="2"/>
</dbReference>
<evidence type="ECO:0000313" key="3">
    <source>
        <dbReference type="EMBL" id="KIE44398.1"/>
    </source>
</evidence>
<dbReference type="AlphaFoldDB" id="A0A0C1TYJ3"/>
<dbReference type="RefSeq" id="WP_052268240.1">
    <property type="nucleotide sequence ID" value="NZ_AYSO01000020.1"/>
</dbReference>
<proteinExistence type="predicted"/>
<dbReference type="SUPFAM" id="SSF47090">
    <property type="entry name" value="PGBD-like"/>
    <property type="match status" value="2"/>
</dbReference>
<sequence length="757" mass="83727">MDQMVLKVQEWLEDTYRGKYGYIPVEPNGRTGWDTMYSLISALQIEEGIPEPNGYFGPETTRRCPTLSINSNSSSTTVQNQIYILQGALFCKGYNPTGFTGYFGNGTKAAIEKFQTDAGLSNADGIATPMIIKALLNMDAFVNVGDPKIRIIQQNLNRDYHKIIGLMPCDGRYSRSTNTALIYALQIEEGITEPNGVFGPQTKARCPVLSVGSENKFVSLLQYALYCNHYDPTGFTGYFGNGTKSAVKNFQEFSCLPADGVANMQTWASLLISTGDNTRKGTACDCATTITPEKAATLKNNGYKSIGRYLTGRYRMTYSELATIFAFGLNVFPIFETGGYELSYFTAEQGTFDANSAKRSAGNLGFGADSTVYFAVDFDALDGDVTDAVLPYFKAIRDEVDRLGNPYKIGIYGPRNVCSRVADAGYSINSFVCDMSTGFSGNLGYSLPKDWSFDQIATITIGTGAGQIEIDNNIASGRDIGVCEDTKKVIKILKRLDSAANTYISQDGLDSNTLVLNFLRRFVYTGYQWLLTIGVEDKRFYEYLCLGYPDIVADLMPYIQAENTRIAYINNNPIDLPHLAATTLGHNSFLVPHFWTGWGGDLATTMSDITKEDRENKNGRTIQKIAEDVMGSDLFTFPREDVIADIDAIYIEANKGHKDLASLLEKYYSSVDGDVRRSILFKSLEFKNNPSINELSEKIYDLMTGSKGFKYVVGLGQLTLLKKATYTTPDTHEKIEPTEEIQKAAALAFSKYIINKL</sequence>
<dbReference type="Gene3D" id="3.20.20.80">
    <property type="entry name" value="Glycosidases"/>
    <property type="match status" value="1"/>
</dbReference>
<accession>A0A0C1TYJ3</accession>
<gene>
    <name evidence="3" type="ORF">U732_120</name>
</gene>